<keyword evidence="3" id="KW-1185">Reference proteome</keyword>
<dbReference type="Proteomes" id="UP000775872">
    <property type="component" value="Unassembled WGS sequence"/>
</dbReference>
<comment type="caution">
    <text evidence="2">The sequence shown here is derived from an EMBL/GenBank/DDBJ whole genome shotgun (WGS) entry which is preliminary data.</text>
</comment>
<evidence type="ECO:0000256" key="1">
    <source>
        <dbReference type="SAM" id="MobiDB-lite"/>
    </source>
</evidence>
<name>A0A9N9W3M5_9HYPO</name>
<accession>A0A9N9W3M5</accession>
<proteinExistence type="predicted"/>
<dbReference type="AlphaFoldDB" id="A0A9N9W3M5"/>
<feature type="region of interest" description="Disordered" evidence="1">
    <location>
        <begin position="41"/>
        <end position="61"/>
    </location>
</feature>
<dbReference type="EMBL" id="CABFOC020000005">
    <property type="protein sequence ID" value="CAH0044258.1"/>
    <property type="molecule type" value="Genomic_DNA"/>
</dbReference>
<evidence type="ECO:0000313" key="3">
    <source>
        <dbReference type="Proteomes" id="UP000775872"/>
    </source>
</evidence>
<reference evidence="3" key="1">
    <citation type="submission" date="2019-06" db="EMBL/GenBank/DDBJ databases">
        <authorList>
            <person name="Broberg M."/>
        </authorList>
    </citation>
    <scope>NUCLEOTIDE SEQUENCE [LARGE SCALE GENOMIC DNA]</scope>
</reference>
<reference evidence="2 3" key="2">
    <citation type="submission" date="2021-10" db="EMBL/GenBank/DDBJ databases">
        <authorList>
            <person name="Piombo E."/>
        </authorList>
    </citation>
    <scope>NUCLEOTIDE SEQUENCE [LARGE SCALE GENOMIC DNA]</scope>
</reference>
<gene>
    <name evidence="2" type="ORF">CSOL1703_00009998</name>
</gene>
<organism evidence="2 3">
    <name type="scientific">Clonostachys solani</name>
    <dbReference type="NCBI Taxonomy" id="160281"/>
    <lineage>
        <taxon>Eukaryota</taxon>
        <taxon>Fungi</taxon>
        <taxon>Dikarya</taxon>
        <taxon>Ascomycota</taxon>
        <taxon>Pezizomycotina</taxon>
        <taxon>Sordariomycetes</taxon>
        <taxon>Hypocreomycetidae</taxon>
        <taxon>Hypocreales</taxon>
        <taxon>Bionectriaceae</taxon>
        <taxon>Clonostachys</taxon>
    </lineage>
</organism>
<protein>
    <submittedName>
        <fullName evidence="2">Uncharacterized protein</fullName>
    </submittedName>
</protein>
<evidence type="ECO:0000313" key="2">
    <source>
        <dbReference type="EMBL" id="CAH0044258.1"/>
    </source>
</evidence>
<sequence length="61" mass="6089">MATVADARNGGPEANLCKCVRAGLPTIGLKCLLAGGVDSDSLADDATPQVNPCDMVSGEQA</sequence>